<organism evidence="2">
    <name type="scientific">Absidia glauca</name>
    <name type="common">Pin mould</name>
    <dbReference type="NCBI Taxonomy" id="4829"/>
    <lineage>
        <taxon>Eukaryota</taxon>
        <taxon>Fungi</taxon>
        <taxon>Fungi incertae sedis</taxon>
        <taxon>Mucoromycota</taxon>
        <taxon>Mucoromycotina</taxon>
        <taxon>Mucoromycetes</taxon>
        <taxon>Mucorales</taxon>
        <taxon>Cunninghamellaceae</taxon>
        <taxon>Absidia</taxon>
    </lineage>
</organism>
<gene>
    <name evidence="2" type="primary">ABSGL_02840.1 scaffold 4004</name>
</gene>
<evidence type="ECO:0000313" key="2">
    <source>
        <dbReference type="EMBL" id="SAL97349.1"/>
    </source>
</evidence>
<sequence>MSQRRIIENQRRNRSSVEGERRR</sequence>
<accession>A0A168LRJ7</accession>
<protein>
    <submittedName>
        <fullName evidence="2">Uncharacterized protein</fullName>
    </submittedName>
</protein>
<feature type="non-terminal residue" evidence="2">
    <location>
        <position position="23"/>
    </location>
</feature>
<dbReference type="EMBL" id="LT551761">
    <property type="protein sequence ID" value="SAL97349.1"/>
    <property type="molecule type" value="Genomic_DNA"/>
</dbReference>
<evidence type="ECO:0000256" key="1">
    <source>
        <dbReference type="SAM" id="MobiDB-lite"/>
    </source>
</evidence>
<name>A0A168LRJ7_ABSGL</name>
<dbReference type="AlphaFoldDB" id="A0A168LRJ7"/>
<proteinExistence type="predicted"/>
<reference evidence="2" key="1">
    <citation type="submission" date="2016-04" db="EMBL/GenBank/DDBJ databases">
        <authorList>
            <person name="Evans L.H."/>
            <person name="Alamgir A."/>
            <person name="Owens N."/>
            <person name="Weber N.D."/>
            <person name="Virtaneva K."/>
            <person name="Barbian K."/>
            <person name="Babar A."/>
            <person name="Rosenke K."/>
        </authorList>
    </citation>
    <scope>NUCLEOTIDE SEQUENCE [LARGE SCALE GENOMIC DNA]</scope>
    <source>
        <strain evidence="2">CBS 101.48</strain>
    </source>
</reference>
<feature type="region of interest" description="Disordered" evidence="1">
    <location>
        <begin position="1"/>
        <end position="23"/>
    </location>
</feature>
<evidence type="ECO:0000313" key="3">
    <source>
        <dbReference type="Proteomes" id="UP000078561"/>
    </source>
</evidence>
<dbReference type="Proteomes" id="UP000078561">
    <property type="component" value="Unassembled WGS sequence"/>
</dbReference>
<keyword evidence="3" id="KW-1185">Reference proteome</keyword>
<dbReference type="InParanoid" id="A0A168LRJ7"/>